<name>A0A5B9QS20_9BACT</name>
<evidence type="ECO:0000313" key="2">
    <source>
        <dbReference type="Proteomes" id="UP000325286"/>
    </source>
</evidence>
<dbReference type="Proteomes" id="UP000325286">
    <property type="component" value="Chromosome"/>
</dbReference>
<organism evidence="1 2">
    <name type="scientific">Roseimaritima ulvae</name>
    <dbReference type="NCBI Taxonomy" id="980254"/>
    <lineage>
        <taxon>Bacteria</taxon>
        <taxon>Pseudomonadati</taxon>
        <taxon>Planctomycetota</taxon>
        <taxon>Planctomycetia</taxon>
        <taxon>Pirellulales</taxon>
        <taxon>Pirellulaceae</taxon>
        <taxon>Roseimaritima</taxon>
    </lineage>
</organism>
<dbReference type="EMBL" id="CP042914">
    <property type="protein sequence ID" value="QEG40165.1"/>
    <property type="molecule type" value="Genomic_DNA"/>
</dbReference>
<protein>
    <submittedName>
        <fullName evidence="1">Uncharacterized protein</fullName>
    </submittedName>
</protein>
<keyword evidence="2" id="KW-1185">Reference proteome</keyword>
<accession>A0A5B9QS20</accession>
<proteinExistence type="predicted"/>
<evidence type="ECO:0000313" key="1">
    <source>
        <dbReference type="EMBL" id="QEG40165.1"/>
    </source>
</evidence>
<dbReference type="KEGG" id="rul:UC8_21710"/>
<gene>
    <name evidence="1" type="ORF">UC8_21710</name>
</gene>
<sequence length="79" mass="8938">MQGSAGGQRFFEITINSRHPLMLVVLQTDGVELLVTCLVSDNWLNGAVCLSVRQRRLPCCRRSLVVELVFTSRTFKTIR</sequence>
<dbReference type="AlphaFoldDB" id="A0A5B9QS20"/>
<reference evidence="1 2" key="1">
    <citation type="submission" date="2019-08" db="EMBL/GenBank/DDBJ databases">
        <title>Deep-cultivation of Planctomycetes and their phenomic and genomic characterization uncovers novel biology.</title>
        <authorList>
            <person name="Wiegand S."/>
            <person name="Jogler M."/>
            <person name="Boedeker C."/>
            <person name="Pinto D."/>
            <person name="Vollmers J."/>
            <person name="Rivas-Marin E."/>
            <person name="Kohn T."/>
            <person name="Peeters S.H."/>
            <person name="Heuer A."/>
            <person name="Rast P."/>
            <person name="Oberbeckmann S."/>
            <person name="Bunk B."/>
            <person name="Jeske O."/>
            <person name="Meyerdierks A."/>
            <person name="Storesund J.E."/>
            <person name="Kallscheuer N."/>
            <person name="Luecker S."/>
            <person name="Lage O.M."/>
            <person name="Pohl T."/>
            <person name="Merkel B.J."/>
            <person name="Hornburger P."/>
            <person name="Mueller R.-W."/>
            <person name="Bruemmer F."/>
            <person name="Labrenz M."/>
            <person name="Spormann A.M."/>
            <person name="Op den Camp H."/>
            <person name="Overmann J."/>
            <person name="Amann R."/>
            <person name="Jetten M.S.M."/>
            <person name="Mascher T."/>
            <person name="Medema M.H."/>
            <person name="Devos D.P."/>
            <person name="Kaster A.-K."/>
            <person name="Ovreas L."/>
            <person name="Rohde M."/>
            <person name="Galperin M.Y."/>
            <person name="Jogler C."/>
        </authorList>
    </citation>
    <scope>NUCLEOTIDE SEQUENCE [LARGE SCALE GENOMIC DNA]</scope>
    <source>
        <strain evidence="1 2">UC8</strain>
    </source>
</reference>